<feature type="compositionally biased region" description="Low complexity" evidence="2">
    <location>
        <begin position="377"/>
        <end position="387"/>
    </location>
</feature>
<protein>
    <submittedName>
        <fullName evidence="3">Uncharacterized protein</fullName>
    </submittedName>
</protein>
<feature type="region of interest" description="Disordered" evidence="2">
    <location>
        <begin position="464"/>
        <end position="509"/>
    </location>
</feature>
<reference evidence="3 4" key="1">
    <citation type="journal article" date="2016" name="Mol. Biol. Evol.">
        <title>Comparative Genomics of Early-Diverging Mushroom-Forming Fungi Provides Insights into the Origins of Lignocellulose Decay Capabilities.</title>
        <authorList>
            <person name="Nagy L.G."/>
            <person name="Riley R."/>
            <person name="Tritt A."/>
            <person name="Adam C."/>
            <person name="Daum C."/>
            <person name="Floudas D."/>
            <person name="Sun H."/>
            <person name="Yadav J.S."/>
            <person name="Pangilinan J."/>
            <person name="Larsson K.H."/>
            <person name="Matsuura K."/>
            <person name="Barry K."/>
            <person name="Labutti K."/>
            <person name="Kuo R."/>
            <person name="Ohm R.A."/>
            <person name="Bhattacharya S.S."/>
            <person name="Shirouzu T."/>
            <person name="Yoshinaga Y."/>
            <person name="Martin F.M."/>
            <person name="Grigoriev I.V."/>
            <person name="Hibbett D.S."/>
        </authorList>
    </citation>
    <scope>NUCLEOTIDE SEQUENCE [LARGE SCALE GENOMIC DNA]</scope>
    <source>
        <strain evidence="3 4">HHB14362 ss-1</strain>
    </source>
</reference>
<organism evidence="3 4">
    <name type="scientific">Neolentinus lepideus HHB14362 ss-1</name>
    <dbReference type="NCBI Taxonomy" id="1314782"/>
    <lineage>
        <taxon>Eukaryota</taxon>
        <taxon>Fungi</taxon>
        <taxon>Dikarya</taxon>
        <taxon>Basidiomycota</taxon>
        <taxon>Agaricomycotina</taxon>
        <taxon>Agaricomycetes</taxon>
        <taxon>Gloeophyllales</taxon>
        <taxon>Gloeophyllaceae</taxon>
        <taxon>Neolentinus</taxon>
    </lineage>
</organism>
<dbReference type="Proteomes" id="UP000076761">
    <property type="component" value="Unassembled WGS sequence"/>
</dbReference>
<keyword evidence="1" id="KW-0175">Coiled coil</keyword>
<evidence type="ECO:0000313" key="3">
    <source>
        <dbReference type="EMBL" id="KZT23105.1"/>
    </source>
</evidence>
<feature type="coiled-coil region" evidence="1">
    <location>
        <begin position="104"/>
        <end position="138"/>
    </location>
</feature>
<dbReference type="OrthoDB" id="3235325at2759"/>
<dbReference type="InParanoid" id="A0A165QZJ5"/>
<name>A0A165QZJ5_9AGAM</name>
<feature type="region of interest" description="Disordered" evidence="2">
    <location>
        <begin position="339"/>
        <end position="387"/>
    </location>
</feature>
<evidence type="ECO:0000256" key="1">
    <source>
        <dbReference type="SAM" id="Coils"/>
    </source>
</evidence>
<gene>
    <name evidence="3" type="ORF">NEOLEDRAFT_1180335</name>
</gene>
<dbReference type="AlphaFoldDB" id="A0A165QZJ5"/>
<evidence type="ECO:0000313" key="4">
    <source>
        <dbReference type="Proteomes" id="UP000076761"/>
    </source>
</evidence>
<dbReference type="STRING" id="1314782.A0A165QZJ5"/>
<keyword evidence="4" id="KW-1185">Reference proteome</keyword>
<sequence length="752" mass="78479">MQRTLLSPLVGLQSNGSHLRQQRFTGIDFGSPNVASSLLSPQALPLHSHSNRATATWSPEMEFDLGLSNSNILGLSGIDQLPNSDSPGFSSSSSGVSSHQPIAYSQLMYHNQTLQRQIIDLEKENHGLRAETRTLKNTYNTLAAAVPQLLSGHPGGLSMTSSTGNAPMYCLAPRAHTPPQDWPTKDQLTEDELKALFWDEGMAPQKTGRTGTGKRGRPSAGEKEGKLLPFVVDRAGIPVSSDRLAEMRRIVREFCIQLAACGMAPNKWLAKPMNISDQFHFEMGSRFPELQLCSLGWKADRIASGMYSQWRSWQMKKLGDKFNVPLTADEKARVIAKMEDDGDFEDDDEDDDDVAPKKKAKGPDDLTTTRPAPTPRPRTTAMPGPLTAPALALAPSMATPPAPGSSMAAVLTRQPSMTVTPTATPTYTHAGAAEVGAIAKPHPCFAFKLKDPLASIAAPPTRLPSNVPAQGPGPLPLLSAASTASQSPIVEPSTPELPPPPSLTSSVLANGDVSTTTATASVTCAPTAAADAIATATDPVLTASAVTPMSTAIASTTAATAVASTSTTAVASTSTTAVASTSTATAVSAAVSASVATSDLATASPVTSISMPIIAPGTATAPVATSTGSFVAAAGALLGSAASETGLDNLRIAPQSTGTKGKSSKQNVKGGKKTVIAGDKITSRNLCAKLWVSKHSDGDRDAWEAYWTAVKADDAKKKEFDRRATKIVKTHGTNLWASLPSDFVLEDVGTSA</sequence>
<dbReference type="EMBL" id="KV425588">
    <property type="protein sequence ID" value="KZT23105.1"/>
    <property type="molecule type" value="Genomic_DNA"/>
</dbReference>
<accession>A0A165QZJ5</accession>
<evidence type="ECO:0000256" key="2">
    <source>
        <dbReference type="SAM" id="MobiDB-lite"/>
    </source>
</evidence>
<feature type="region of interest" description="Disordered" evidence="2">
    <location>
        <begin position="204"/>
        <end position="223"/>
    </location>
</feature>
<proteinExistence type="predicted"/>
<feature type="compositionally biased region" description="Acidic residues" evidence="2">
    <location>
        <begin position="340"/>
        <end position="353"/>
    </location>
</feature>